<accession>A0A9P7V605</accession>
<evidence type="ECO:0000313" key="3">
    <source>
        <dbReference type="Proteomes" id="UP000790833"/>
    </source>
</evidence>
<feature type="compositionally biased region" description="Low complexity" evidence="1">
    <location>
        <begin position="296"/>
        <end position="305"/>
    </location>
</feature>
<dbReference type="AlphaFoldDB" id="A0A9P7V605"/>
<feature type="region of interest" description="Disordered" evidence="1">
    <location>
        <begin position="140"/>
        <end position="181"/>
    </location>
</feature>
<evidence type="ECO:0000256" key="1">
    <source>
        <dbReference type="SAM" id="MobiDB-lite"/>
    </source>
</evidence>
<gene>
    <name evidence="2" type="ORF">KQ657_002741</name>
</gene>
<dbReference type="GeneID" id="66116115"/>
<sequence length="417" mass="46696">MVGQFDPGMEKGFQRLSLDIPVSVDQFHKVYACIEQVFGSVDPTDILHNDHSRNDSSHNLYVPIIGSNIMFPREAWYRPEVGVKNSKVKVTLLSDIIRVVESELEDGATQSAENEVSLAYFEKLLVAFKVYDIPERSSFDSNTNNSNSFTDNSLDNISSKSSTGGSTWRSQSNGGQTNSVYSFNERDEDKLNGTIHYVLLPENHQYGRRSSVFSKEILNGKRRLLSFLLNNSSNNSSNAAHNNGVSTGPEPMEEEEDTKRQQALSNLLSKTKLYSKAKKNRDSAGSQLSGGGGGQRSNRNSFSSSTLHKVQSSQTSLILVESVSLERSSSNFNSAIPIMTPAQKLEVQKCKSEYLVETKKLVQLAGSMASSLDRANKYSRLIRFIMKFVFKFIMYDIHQMLLDYCYVKEADVVKRMC</sequence>
<protein>
    <submittedName>
        <fullName evidence="2">Uncharacterized protein</fullName>
    </submittedName>
</protein>
<dbReference type="EMBL" id="JAHMUF010000023">
    <property type="protein sequence ID" value="KAG7191776.1"/>
    <property type="molecule type" value="Genomic_DNA"/>
</dbReference>
<reference evidence="2" key="1">
    <citation type="submission" date="2021-03" db="EMBL/GenBank/DDBJ databases">
        <authorList>
            <person name="Palmer J.M."/>
        </authorList>
    </citation>
    <scope>NUCLEOTIDE SEQUENCE</scope>
    <source>
        <strain evidence="2">ARV_011</strain>
    </source>
</reference>
<comment type="caution">
    <text evidence="2">The sequence shown here is derived from an EMBL/GenBank/DDBJ whole genome shotgun (WGS) entry which is preliminary data.</text>
</comment>
<dbReference type="Proteomes" id="UP000790833">
    <property type="component" value="Unassembled WGS sequence"/>
</dbReference>
<proteinExistence type="predicted"/>
<name>A0A9P7V605_9ASCO</name>
<evidence type="ECO:0000313" key="2">
    <source>
        <dbReference type="EMBL" id="KAG7191776.1"/>
    </source>
</evidence>
<feature type="region of interest" description="Disordered" evidence="1">
    <location>
        <begin position="232"/>
        <end position="262"/>
    </location>
</feature>
<dbReference type="OrthoDB" id="4089215at2759"/>
<keyword evidence="3" id="KW-1185">Reference proteome</keyword>
<feature type="compositionally biased region" description="Polar residues" evidence="1">
    <location>
        <begin position="154"/>
        <end position="181"/>
    </location>
</feature>
<feature type="compositionally biased region" description="Low complexity" evidence="1">
    <location>
        <begin position="140"/>
        <end position="153"/>
    </location>
</feature>
<dbReference type="RefSeq" id="XP_043047328.1">
    <property type="nucleotide sequence ID" value="XM_043193491.1"/>
</dbReference>
<feature type="region of interest" description="Disordered" evidence="1">
    <location>
        <begin position="275"/>
        <end position="306"/>
    </location>
</feature>
<organism evidence="2 3">
    <name type="scientific">Scheffersomyces spartinae</name>
    <dbReference type="NCBI Taxonomy" id="45513"/>
    <lineage>
        <taxon>Eukaryota</taxon>
        <taxon>Fungi</taxon>
        <taxon>Dikarya</taxon>
        <taxon>Ascomycota</taxon>
        <taxon>Saccharomycotina</taxon>
        <taxon>Pichiomycetes</taxon>
        <taxon>Debaryomycetaceae</taxon>
        <taxon>Scheffersomyces</taxon>
    </lineage>
</organism>